<dbReference type="InterPro" id="IPR029063">
    <property type="entry name" value="SAM-dependent_MTases_sf"/>
</dbReference>
<comment type="subcellular location">
    <subcellularLocation>
        <location evidence="7">Cytoplasm</location>
    </subcellularLocation>
</comment>
<gene>
    <name evidence="7 10" type="primary">rsmA</name>
    <name evidence="7" type="synonym">ksgA</name>
    <name evidence="10" type="ORF">AB6A68_05880</name>
</gene>
<dbReference type="InterPro" id="IPR011530">
    <property type="entry name" value="rRNA_adenine_dimethylase"/>
</dbReference>
<evidence type="ECO:0000259" key="9">
    <source>
        <dbReference type="SMART" id="SM00650"/>
    </source>
</evidence>
<dbReference type="CDD" id="cd02440">
    <property type="entry name" value="AdoMet_MTases"/>
    <property type="match status" value="1"/>
</dbReference>
<dbReference type="HAMAP" id="MF_00607">
    <property type="entry name" value="16SrRNA_methyltr_A"/>
    <property type="match status" value="1"/>
</dbReference>
<name>A0ABV3Y1C3_9ACTN</name>
<feature type="binding site" evidence="7 8">
    <location>
        <position position="76"/>
    </location>
    <ligand>
        <name>S-adenosyl-L-methionine</name>
        <dbReference type="ChEBI" id="CHEBI:59789"/>
    </ligand>
</feature>
<keyword evidence="1 7" id="KW-0963">Cytoplasm</keyword>
<evidence type="ECO:0000256" key="2">
    <source>
        <dbReference type="ARBA" id="ARBA00022552"/>
    </source>
</evidence>
<organism evidence="10 11">
    <name type="scientific">Ferrimicrobium acidiphilum</name>
    <dbReference type="NCBI Taxonomy" id="121039"/>
    <lineage>
        <taxon>Bacteria</taxon>
        <taxon>Bacillati</taxon>
        <taxon>Actinomycetota</taxon>
        <taxon>Acidimicrobiia</taxon>
        <taxon>Acidimicrobiales</taxon>
        <taxon>Acidimicrobiaceae</taxon>
        <taxon>Ferrimicrobium</taxon>
    </lineage>
</organism>
<dbReference type="EMBL" id="JBFSHR010000015">
    <property type="protein sequence ID" value="MEX6429367.1"/>
    <property type="molecule type" value="Genomic_DNA"/>
</dbReference>
<dbReference type="PROSITE" id="PS01131">
    <property type="entry name" value="RRNA_A_DIMETH"/>
    <property type="match status" value="1"/>
</dbReference>
<dbReference type="SMART" id="SM00650">
    <property type="entry name" value="rADc"/>
    <property type="match status" value="1"/>
</dbReference>
<comment type="caution">
    <text evidence="10">The sequence shown here is derived from an EMBL/GenBank/DDBJ whole genome shotgun (WGS) entry which is preliminary data.</text>
</comment>
<feature type="binding site" evidence="7 8">
    <location>
        <position position="103"/>
    </location>
    <ligand>
        <name>S-adenosyl-L-methionine</name>
        <dbReference type="ChEBI" id="CHEBI:59789"/>
    </ligand>
</feature>
<evidence type="ECO:0000256" key="4">
    <source>
        <dbReference type="ARBA" id="ARBA00022679"/>
    </source>
</evidence>
<dbReference type="InterPro" id="IPR023165">
    <property type="entry name" value="rRNA_Ade_diMease-like_C"/>
</dbReference>
<feature type="domain" description="Ribosomal RNA adenine methylase transferase N-terminal" evidence="9">
    <location>
        <begin position="31"/>
        <end position="209"/>
    </location>
</feature>
<dbReference type="Gene3D" id="3.40.50.150">
    <property type="entry name" value="Vaccinia Virus protein VP39"/>
    <property type="match status" value="1"/>
</dbReference>
<evidence type="ECO:0000256" key="6">
    <source>
        <dbReference type="ARBA" id="ARBA00022884"/>
    </source>
</evidence>
<dbReference type="RefSeq" id="WP_298386696.1">
    <property type="nucleotide sequence ID" value="NZ_JBFSHR010000015.1"/>
</dbReference>
<keyword evidence="5 7" id="KW-0949">S-adenosyl-L-methionine</keyword>
<evidence type="ECO:0000256" key="3">
    <source>
        <dbReference type="ARBA" id="ARBA00022603"/>
    </source>
</evidence>
<evidence type="ECO:0000256" key="5">
    <source>
        <dbReference type="ARBA" id="ARBA00022691"/>
    </source>
</evidence>
<sequence>MATGVSKSELNRRLFSKGFEPSRALGQNFLVDANIARKIAVEASSGQRVRAIEIGPGAGSLTMFLAELFERVLAIEADRRLAIELRALLVERDIDNVEVVHDDVMRFNFLDAGVDLLPTVAVGNLPYNIASQIILRLLEQAWYIESLVVMVQAEMADRLLSAAGNRNASAFGVHVGLLATTKAVLTVPPSVFVPSPKVGSKVVRLDRVRDPLSIVDPKLYTTLLWLIRTTFGHRRQMLRHVLTSEQSAVVKSMGIEVTRRPESLLMDEWIAMARRLEEAGLGAPS</sequence>
<evidence type="ECO:0000256" key="7">
    <source>
        <dbReference type="HAMAP-Rule" id="MF_00607"/>
    </source>
</evidence>
<dbReference type="EC" id="2.1.1.182" evidence="7"/>
<reference evidence="10 11" key="1">
    <citation type="submission" date="2024-07" db="EMBL/GenBank/DDBJ databases">
        <title>Draft Genome Sequence of Ferrimicrobium acidiphilum Strain YE2023, Isolated from a Pulp of Bioleach Reactor.</title>
        <authorList>
            <person name="Elkina Y.A."/>
            <person name="Bulaeva A.G."/>
            <person name="Beletsky A.V."/>
            <person name="Mardanov A.V."/>
        </authorList>
    </citation>
    <scope>NUCLEOTIDE SEQUENCE [LARGE SCALE GENOMIC DNA]</scope>
    <source>
        <strain evidence="10 11">YE2023</strain>
    </source>
</reference>
<dbReference type="SUPFAM" id="SSF53335">
    <property type="entry name" value="S-adenosyl-L-methionine-dependent methyltransferases"/>
    <property type="match status" value="1"/>
</dbReference>
<dbReference type="PROSITE" id="PS51689">
    <property type="entry name" value="SAM_RNA_A_N6_MT"/>
    <property type="match status" value="1"/>
</dbReference>
<dbReference type="InterPro" id="IPR020596">
    <property type="entry name" value="rRNA_Ade_Mease_Trfase_CS"/>
</dbReference>
<dbReference type="Gene3D" id="1.10.8.100">
    <property type="entry name" value="Ribosomal RNA adenine dimethylase-like, domain 2"/>
    <property type="match status" value="1"/>
</dbReference>
<dbReference type="Pfam" id="PF00398">
    <property type="entry name" value="RrnaAD"/>
    <property type="match status" value="1"/>
</dbReference>
<keyword evidence="6 7" id="KW-0694">RNA-binding</keyword>
<protein>
    <recommendedName>
        <fullName evidence="7">Ribosomal RNA small subunit methyltransferase A</fullName>
        <ecNumber evidence="7">2.1.1.182</ecNumber>
    </recommendedName>
    <alternativeName>
        <fullName evidence="7">16S rRNA (adenine(1518)-N(6)/adenine(1519)-N(6))-dimethyltransferase</fullName>
    </alternativeName>
    <alternativeName>
        <fullName evidence="7">16S rRNA dimethyladenosine transferase</fullName>
    </alternativeName>
    <alternativeName>
        <fullName evidence="7">16S rRNA dimethylase</fullName>
    </alternativeName>
    <alternativeName>
        <fullName evidence="7">S-adenosylmethionine-6-N', N'-adenosyl(rRNA) dimethyltransferase</fullName>
    </alternativeName>
</protein>
<dbReference type="InterPro" id="IPR020598">
    <property type="entry name" value="rRNA_Ade_methylase_Trfase_N"/>
</dbReference>
<feature type="binding site" evidence="7 8">
    <location>
        <position position="55"/>
    </location>
    <ligand>
        <name>S-adenosyl-L-methionine</name>
        <dbReference type="ChEBI" id="CHEBI:59789"/>
    </ligand>
</feature>
<keyword evidence="3 7" id="KW-0489">Methyltransferase</keyword>
<feature type="binding site" evidence="7 8">
    <location>
        <position position="124"/>
    </location>
    <ligand>
        <name>S-adenosyl-L-methionine</name>
        <dbReference type="ChEBI" id="CHEBI:59789"/>
    </ligand>
</feature>
<dbReference type="GO" id="GO:0052908">
    <property type="term" value="F:16S rRNA (adenine(1518)-N(6)/adenine(1519)-N(6))-dimethyltransferase activity"/>
    <property type="evidence" value="ECO:0007669"/>
    <property type="project" value="UniProtKB-EC"/>
</dbReference>
<dbReference type="NCBIfam" id="TIGR00755">
    <property type="entry name" value="ksgA"/>
    <property type="match status" value="1"/>
</dbReference>
<keyword evidence="2 7" id="KW-0698">rRNA processing</keyword>
<dbReference type="Proteomes" id="UP001560267">
    <property type="component" value="Unassembled WGS sequence"/>
</dbReference>
<dbReference type="PANTHER" id="PTHR11727">
    <property type="entry name" value="DIMETHYLADENOSINE TRANSFERASE"/>
    <property type="match status" value="1"/>
</dbReference>
<proteinExistence type="inferred from homology"/>
<evidence type="ECO:0000313" key="10">
    <source>
        <dbReference type="EMBL" id="MEX6429367.1"/>
    </source>
</evidence>
<accession>A0ABV3Y1C3</accession>
<comment type="similarity">
    <text evidence="7">Belongs to the class I-like SAM-binding methyltransferase superfamily. rRNA adenine N(6)-methyltransferase family. RsmA subfamily.</text>
</comment>
<dbReference type="InterPro" id="IPR001737">
    <property type="entry name" value="KsgA/Erm"/>
</dbReference>
<evidence type="ECO:0000256" key="8">
    <source>
        <dbReference type="PROSITE-ProRule" id="PRU01026"/>
    </source>
</evidence>
<comment type="catalytic activity">
    <reaction evidence="7">
        <text>adenosine(1518)/adenosine(1519) in 16S rRNA + 4 S-adenosyl-L-methionine = N(6)-dimethyladenosine(1518)/N(6)-dimethyladenosine(1519) in 16S rRNA + 4 S-adenosyl-L-homocysteine + 4 H(+)</text>
        <dbReference type="Rhea" id="RHEA:19609"/>
        <dbReference type="Rhea" id="RHEA-COMP:10232"/>
        <dbReference type="Rhea" id="RHEA-COMP:10233"/>
        <dbReference type="ChEBI" id="CHEBI:15378"/>
        <dbReference type="ChEBI" id="CHEBI:57856"/>
        <dbReference type="ChEBI" id="CHEBI:59789"/>
        <dbReference type="ChEBI" id="CHEBI:74411"/>
        <dbReference type="ChEBI" id="CHEBI:74493"/>
        <dbReference type="EC" id="2.1.1.182"/>
    </reaction>
</comment>
<dbReference type="PANTHER" id="PTHR11727:SF7">
    <property type="entry name" value="DIMETHYLADENOSINE TRANSFERASE-RELATED"/>
    <property type="match status" value="1"/>
</dbReference>
<evidence type="ECO:0000313" key="11">
    <source>
        <dbReference type="Proteomes" id="UP001560267"/>
    </source>
</evidence>
<comment type="function">
    <text evidence="7">Specifically dimethylates two adjacent adenosines (A1518 and A1519) in the loop of a conserved hairpin near the 3'-end of 16S rRNA in the 30S particle. May play a critical role in biogenesis of 30S subunits.</text>
</comment>
<keyword evidence="4 7" id="KW-0808">Transferase</keyword>
<feature type="binding site" evidence="7 8">
    <location>
        <position position="30"/>
    </location>
    <ligand>
        <name>S-adenosyl-L-methionine</name>
        <dbReference type="ChEBI" id="CHEBI:59789"/>
    </ligand>
</feature>
<feature type="binding site" evidence="7 8">
    <location>
        <position position="28"/>
    </location>
    <ligand>
        <name>S-adenosyl-L-methionine</name>
        <dbReference type="ChEBI" id="CHEBI:59789"/>
    </ligand>
</feature>
<keyword evidence="11" id="KW-1185">Reference proteome</keyword>
<evidence type="ECO:0000256" key="1">
    <source>
        <dbReference type="ARBA" id="ARBA00022490"/>
    </source>
</evidence>